<accession>A0A017HPS2</accession>
<gene>
    <name evidence="1" type="ORF">Rumeso_02078</name>
</gene>
<proteinExistence type="predicted"/>
<comment type="caution">
    <text evidence="1">The sequence shown here is derived from an EMBL/GenBank/DDBJ whole genome shotgun (WGS) entry which is preliminary data.</text>
</comment>
<name>A0A017HPS2_9RHOB</name>
<keyword evidence="2" id="KW-1185">Reference proteome</keyword>
<evidence type="ECO:0000313" key="1">
    <source>
        <dbReference type="EMBL" id="EYD76320.1"/>
    </source>
</evidence>
<protein>
    <submittedName>
        <fullName evidence="1">Uncharacterized protein</fullName>
    </submittedName>
</protein>
<dbReference type="AlphaFoldDB" id="A0A017HPS2"/>
<dbReference type="HOGENOM" id="CLU_1546476_0_0_5"/>
<evidence type="ECO:0000313" key="2">
    <source>
        <dbReference type="Proteomes" id="UP000019666"/>
    </source>
</evidence>
<dbReference type="EMBL" id="AOSK01000050">
    <property type="protein sequence ID" value="EYD76320.1"/>
    <property type="molecule type" value="Genomic_DNA"/>
</dbReference>
<reference evidence="1 2" key="1">
    <citation type="submission" date="2013-02" db="EMBL/GenBank/DDBJ databases">
        <authorList>
            <person name="Fiebig A."/>
            <person name="Goeker M."/>
            <person name="Klenk H.-P.P."/>
        </authorList>
    </citation>
    <scope>NUCLEOTIDE SEQUENCE [LARGE SCALE GENOMIC DNA]</scope>
    <source>
        <strain evidence="1 2">DSM 19309</strain>
    </source>
</reference>
<organism evidence="1 2">
    <name type="scientific">Rubellimicrobium mesophilum DSM 19309</name>
    <dbReference type="NCBI Taxonomy" id="442562"/>
    <lineage>
        <taxon>Bacteria</taxon>
        <taxon>Pseudomonadati</taxon>
        <taxon>Pseudomonadota</taxon>
        <taxon>Alphaproteobacteria</taxon>
        <taxon>Rhodobacterales</taxon>
        <taxon>Roseobacteraceae</taxon>
        <taxon>Rubellimicrobium</taxon>
    </lineage>
</organism>
<dbReference type="Proteomes" id="UP000019666">
    <property type="component" value="Unassembled WGS sequence"/>
</dbReference>
<sequence length="173" mass="19274">MADNFQAQYLAAAQAFTLPGTLSLSQMDLLAADPIADLLPKLEGDWVPANGLYPDPNEEREGFLASNCERLAVTLTQTDPHGFEIRDSRQLEGETLTMAVRYDFLFGNSFDRSVREEEAVAFMELDESEVSVGQLNLAKLRGQVLLFHPSPDILVLATPQWPTEIYGRCPRVE</sequence>